<proteinExistence type="predicted"/>
<feature type="transmembrane region" description="Helical" evidence="5">
    <location>
        <begin position="64"/>
        <end position="83"/>
    </location>
</feature>
<accession>M3B9J7</accession>
<feature type="transmembrane region" description="Helical" evidence="5">
    <location>
        <begin position="292"/>
        <end position="310"/>
    </location>
</feature>
<feature type="transmembrane region" description="Helical" evidence="5">
    <location>
        <begin position="183"/>
        <end position="210"/>
    </location>
</feature>
<evidence type="ECO:0000256" key="4">
    <source>
        <dbReference type="ARBA" id="ARBA00023136"/>
    </source>
</evidence>
<feature type="non-terminal residue" evidence="7">
    <location>
        <position position="1"/>
    </location>
</feature>
<dbReference type="GO" id="GO:0005886">
    <property type="term" value="C:plasma membrane"/>
    <property type="evidence" value="ECO:0007669"/>
    <property type="project" value="TreeGrafter"/>
</dbReference>
<keyword evidence="2 5" id="KW-0812">Transmembrane</keyword>
<dbReference type="EMBL" id="KB446556">
    <property type="protein sequence ID" value="EME86002.1"/>
    <property type="molecule type" value="Genomic_DNA"/>
</dbReference>
<dbReference type="PANTHER" id="PTHR23502">
    <property type="entry name" value="MAJOR FACILITATOR SUPERFAMILY"/>
    <property type="match status" value="1"/>
</dbReference>
<dbReference type="PROSITE" id="PS50850">
    <property type="entry name" value="MFS"/>
    <property type="match status" value="1"/>
</dbReference>
<dbReference type="Gene3D" id="1.20.1250.20">
    <property type="entry name" value="MFS general substrate transporter like domains"/>
    <property type="match status" value="1"/>
</dbReference>
<evidence type="ECO:0000259" key="6">
    <source>
        <dbReference type="PROSITE" id="PS50850"/>
    </source>
</evidence>
<dbReference type="AlphaFoldDB" id="M3B9J7"/>
<evidence type="ECO:0000313" key="7">
    <source>
        <dbReference type="EMBL" id="EME86002.1"/>
    </source>
</evidence>
<feature type="transmembrane region" description="Helical" evidence="5">
    <location>
        <begin position="396"/>
        <end position="414"/>
    </location>
</feature>
<keyword evidence="8" id="KW-1185">Reference proteome</keyword>
<feature type="transmembrane region" description="Helical" evidence="5">
    <location>
        <begin position="118"/>
        <end position="142"/>
    </location>
</feature>
<keyword evidence="4 5" id="KW-0472">Membrane</keyword>
<evidence type="ECO:0000256" key="2">
    <source>
        <dbReference type="ARBA" id="ARBA00022692"/>
    </source>
</evidence>
<protein>
    <recommendedName>
        <fullName evidence="6">Major facilitator superfamily (MFS) profile domain-containing protein</fullName>
    </recommendedName>
</protein>
<comment type="subcellular location">
    <subcellularLocation>
        <location evidence="1">Membrane</location>
        <topology evidence="1">Multi-pass membrane protein</topology>
    </subcellularLocation>
</comment>
<name>M3B9J7_PSEFD</name>
<dbReference type="Pfam" id="PF07690">
    <property type="entry name" value="MFS_1"/>
    <property type="match status" value="1"/>
</dbReference>
<keyword evidence="3 5" id="KW-1133">Transmembrane helix</keyword>
<dbReference type="InterPro" id="IPR020846">
    <property type="entry name" value="MFS_dom"/>
</dbReference>
<reference evidence="7 8" key="1">
    <citation type="journal article" date="2012" name="PLoS Pathog.">
        <title>Diverse lifestyles and strategies of plant pathogenesis encoded in the genomes of eighteen Dothideomycetes fungi.</title>
        <authorList>
            <person name="Ohm R.A."/>
            <person name="Feau N."/>
            <person name="Henrissat B."/>
            <person name="Schoch C.L."/>
            <person name="Horwitz B.A."/>
            <person name="Barry K.W."/>
            <person name="Condon B.J."/>
            <person name="Copeland A.C."/>
            <person name="Dhillon B."/>
            <person name="Glaser F."/>
            <person name="Hesse C.N."/>
            <person name="Kosti I."/>
            <person name="LaButti K."/>
            <person name="Lindquist E.A."/>
            <person name="Lucas S."/>
            <person name="Salamov A.A."/>
            <person name="Bradshaw R.E."/>
            <person name="Ciuffetti L."/>
            <person name="Hamelin R.C."/>
            <person name="Kema G.H.J."/>
            <person name="Lawrence C."/>
            <person name="Scott J.A."/>
            <person name="Spatafora J.W."/>
            <person name="Turgeon B.G."/>
            <person name="de Wit P.J.G.M."/>
            <person name="Zhong S."/>
            <person name="Goodwin S.B."/>
            <person name="Grigoriev I.V."/>
        </authorList>
    </citation>
    <scope>NUCLEOTIDE SEQUENCE [LARGE SCALE GENOMIC DNA]</scope>
    <source>
        <strain evidence="7 8">CIRAD86</strain>
    </source>
</reference>
<evidence type="ECO:0000256" key="5">
    <source>
        <dbReference type="SAM" id="Phobius"/>
    </source>
</evidence>
<dbReference type="Proteomes" id="UP000016932">
    <property type="component" value="Unassembled WGS sequence"/>
</dbReference>
<feature type="transmembrane region" description="Helical" evidence="5">
    <location>
        <begin position="95"/>
        <end position="112"/>
    </location>
</feature>
<dbReference type="InterPro" id="IPR011701">
    <property type="entry name" value="MFS"/>
</dbReference>
<dbReference type="GO" id="GO:0022857">
    <property type="term" value="F:transmembrane transporter activity"/>
    <property type="evidence" value="ECO:0007669"/>
    <property type="project" value="InterPro"/>
</dbReference>
<dbReference type="VEuPathDB" id="FungiDB:MYCFIDRAFT_117225"/>
<dbReference type="SUPFAM" id="SSF103473">
    <property type="entry name" value="MFS general substrate transporter"/>
    <property type="match status" value="1"/>
</dbReference>
<dbReference type="OrthoDB" id="419616at2759"/>
<dbReference type="RefSeq" id="XP_007923426.1">
    <property type="nucleotide sequence ID" value="XM_007925235.1"/>
</dbReference>
<feature type="transmembrane region" description="Helical" evidence="5">
    <location>
        <begin position="369"/>
        <end position="389"/>
    </location>
</feature>
<evidence type="ECO:0000256" key="3">
    <source>
        <dbReference type="ARBA" id="ARBA00022989"/>
    </source>
</evidence>
<dbReference type="eggNOG" id="KOG0255">
    <property type="taxonomic scope" value="Eukaryota"/>
</dbReference>
<dbReference type="KEGG" id="pfj:MYCFIDRAFT_117225"/>
<evidence type="ECO:0000256" key="1">
    <source>
        <dbReference type="ARBA" id="ARBA00004141"/>
    </source>
</evidence>
<feature type="transmembrane region" description="Helical" evidence="5">
    <location>
        <begin position="28"/>
        <end position="52"/>
    </location>
</feature>
<feature type="transmembrane region" description="Helical" evidence="5">
    <location>
        <begin position="154"/>
        <end position="177"/>
    </location>
</feature>
<dbReference type="GeneID" id="19330328"/>
<feature type="transmembrane region" description="Helical" evidence="5">
    <location>
        <begin position="426"/>
        <end position="448"/>
    </location>
</feature>
<organism evidence="7 8">
    <name type="scientific">Pseudocercospora fijiensis (strain CIRAD86)</name>
    <name type="common">Black leaf streak disease fungus</name>
    <name type="synonym">Mycosphaerella fijiensis</name>
    <dbReference type="NCBI Taxonomy" id="383855"/>
    <lineage>
        <taxon>Eukaryota</taxon>
        <taxon>Fungi</taxon>
        <taxon>Dikarya</taxon>
        <taxon>Ascomycota</taxon>
        <taxon>Pezizomycotina</taxon>
        <taxon>Dothideomycetes</taxon>
        <taxon>Dothideomycetidae</taxon>
        <taxon>Mycosphaerellales</taxon>
        <taxon>Mycosphaerellaceae</taxon>
        <taxon>Pseudocercospora</taxon>
    </lineage>
</organism>
<feature type="transmembrane region" description="Helical" evidence="5">
    <location>
        <begin position="331"/>
        <end position="349"/>
    </location>
</feature>
<dbReference type="InterPro" id="IPR036259">
    <property type="entry name" value="MFS_trans_sf"/>
</dbReference>
<evidence type="ECO:0000313" key="8">
    <source>
        <dbReference type="Proteomes" id="UP000016932"/>
    </source>
</evidence>
<feature type="non-terminal residue" evidence="7">
    <location>
        <position position="456"/>
    </location>
</feature>
<sequence>ETGSNAVTWEGDSDPNIPQNFKSHIKCAIAFTIGMMNLVVSLAVSVFTGFLPQIGHEFNSGVERMQLCLTAYILGLAFGPVFFGPASEYYGRKKPLLFGMVGFIVFTTYITFARDFGGILFCRFLAGVCGSAAYVIPPGIFVDLYGPVGRAIGYQLFATGAFLGGSLGPGVGISVAAQGGWRWNMWLLIAVAVPLTVTLGALPETLEVILLHQKSERLRKDTGDWTLRSARDERPVRLHAYLSKPWQMLIREPVLMVVTTAFTLDYGIQSLTYSEIPWAFQMRGWSTVDSSWALAITIPGFLLGCLATTLDTKLRFGTELRRGGLVAPEKRLPPIIVGMALLSLGLVWFGQTSAHARWSWAHLASAESMIGAGMFMVWCTATVYVQDLYVSHSNSALAACAFVRYSSGAIFPLLAGPMRTVLGVSWVSVSLGLMCAFLLPFHLLFYFYGTKIRSWS</sequence>
<dbReference type="PANTHER" id="PTHR23502:SF47">
    <property type="entry name" value="MAJOR FACILITATOR SUPERFAMILY (MFS) PROFILE DOMAIN-CONTAINING PROTEIN-RELATED"/>
    <property type="match status" value="1"/>
</dbReference>
<feature type="domain" description="Major facilitator superfamily (MFS) profile" evidence="6">
    <location>
        <begin position="29"/>
        <end position="453"/>
    </location>
</feature>
<dbReference type="HOGENOM" id="CLU_008455_11_4_1"/>
<gene>
    <name evidence="7" type="ORF">MYCFIDRAFT_117225</name>
</gene>